<sequence length="212" mass="23670">MEFVGGWLKQIILLVLVATFFDLLLPNHSMERYVKLVMGLLIILAILNPIFSLLDKNLDLASFTPDSQGVPEGNAAALSAIRREGEALQKTRDRLILSQVQKKLEETIKQDVERQFDVRVVKSQVSVSQPGEKESPEIQRVHLVISPRRNEGEGGEVMPVQPVEPVVIGPDRTASAGRDSPSPRVPSRIASYLEQKWELSTEQVHVTWEDAS</sequence>
<reference evidence="2 3" key="1">
    <citation type="submission" date="2016-10" db="EMBL/GenBank/DDBJ databases">
        <authorList>
            <person name="de Groot N.N."/>
        </authorList>
    </citation>
    <scope>NUCLEOTIDE SEQUENCE [LARGE SCALE GENOMIC DNA]</scope>
    <source>
        <strain evidence="2 3">DSM 44945</strain>
    </source>
</reference>
<evidence type="ECO:0000313" key="2">
    <source>
        <dbReference type="EMBL" id="SFF73522.1"/>
    </source>
</evidence>
<dbReference type="EMBL" id="FOOK01000004">
    <property type="protein sequence ID" value="SFF73522.1"/>
    <property type="molecule type" value="Genomic_DNA"/>
</dbReference>
<accession>A0A1I2L2F1</accession>
<dbReference type="RefSeq" id="WP_177198946.1">
    <property type="nucleotide sequence ID" value="NZ_FOOK01000004.1"/>
</dbReference>
<name>A0A1I2L2F1_9BACL</name>
<dbReference type="Proteomes" id="UP000198661">
    <property type="component" value="Unassembled WGS sequence"/>
</dbReference>
<keyword evidence="1" id="KW-0812">Transmembrane</keyword>
<dbReference type="AlphaFoldDB" id="A0A1I2L2F1"/>
<dbReference type="InterPro" id="IPR014245">
    <property type="entry name" value="Spore_III_AF"/>
</dbReference>
<dbReference type="NCBIfam" id="TIGR02896">
    <property type="entry name" value="spore_III_AF"/>
    <property type="match status" value="1"/>
</dbReference>
<dbReference type="Pfam" id="PF09581">
    <property type="entry name" value="Spore_III_AF"/>
    <property type="match status" value="1"/>
</dbReference>
<organism evidence="2 3">
    <name type="scientific">Planifilum fulgidum</name>
    <dbReference type="NCBI Taxonomy" id="201973"/>
    <lineage>
        <taxon>Bacteria</taxon>
        <taxon>Bacillati</taxon>
        <taxon>Bacillota</taxon>
        <taxon>Bacilli</taxon>
        <taxon>Bacillales</taxon>
        <taxon>Thermoactinomycetaceae</taxon>
        <taxon>Planifilum</taxon>
    </lineage>
</organism>
<proteinExistence type="predicted"/>
<feature type="transmembrane region" description="Helical" evidence="1">
    <location>
        <begin position="36"/>
        <end position="54"/>
    </location>
</feature>
<gene>
    <name evidence="2" type="ORF">SAMN04488025_1047</name>
</gene>
<evidence type="ECO:0000313" key="3">
    <source>
        <dbReference type="Proteomes" id="UP000198661"/>
    </source>
</evidence>
<keyword evidence="1" id="KW-0472">Membrane</keyword>
<feature type="transmembrane region" description="Helical" evidence="1">
    <location>
        <begin position="6"/>
        <end position="24"/>
    </location>
</feature>
<keyword evidence="1" id="KW-1133">Transmembrane helix</keyword>
<dbReference type="STRING" id="201973.SAMN04488025_1047"/>
<evidence type="ECO:0000256" key="1">
    <source>
        <dbReference type="SAM" id="Phobius"/>
    </source>
</evidence>
<keyword evidence="3" id="KW-1185">Reference proteome</keyword>
<protein>
    <submittedName>
        <fullName evidence="2">Stage III sporulation protein AF</fullName>
    </submittedName>
</protein>